<dbReference type="RefSeq" id="WP_241912839.1">
    <property type="nucleotide sequence ID" value="NZ_CP093326.1"/>
</dbReference>
<keyword evidence="1" id="KW-0175">Coiled coil</keyword>
<feature type="compositionally biased region" description="Pro residues" evidence="2">
    <location>
        <begin position="111"/>
        <end position="127"/>
    </location>
</feature>
<reference evidence="3 4" key="1">
    <citation type="submission" date="2022-03" db="EMBL/GenBank/DDBJ databases">
        <title>Isotopic signatures of nitrous oxide derived from detoxification processes.</title>
        <authorList>
            <person name="Behrendt U."/>
            <person name="Buchen C."/>
            <person name="Well R."/>
            <person name="Ulrich A."/>
            <person name="Rohe L."/>
            <person name="Kolb S."/>
            <person name="Schloter M."/>
            <person name="Horn M.A."/>
            <person name="Augustin J."/>
        </authorList>
    </citation>
    <scope>NUCLEOTIDE SEQUENCE [LARGE SCALE GENOMIC DNA]</scope>
    <source>
        <strain evidence="3 4">S4-C24</strain>
    </source>
</reference>
<protein>
    <submittedName>
        <fullName evidence="3">DUF349 domain-containing protein</fullName>
    </submittedName>
</protein>
<evidence type="ECO:0000256" key="2">
    <source>
        <dbReference type="SAM" id="MobiDB-lite"/>
    </source>
</evidence>
<feature type="coiled-coil region" evidence="1">
    <location>
        <begin position="479"/>
        <end position="536"/>
    </location>
</feature>
<dbReference type="Proteomes" id="UP000829069">
    <property type="component" value="Chromosome"/>
</dbReference>
<evidence type="ECO:0000256" key="1">
    <source>
        <dbReference type="SAM" id="Coils"/>
    </source>
</evidence>
<evidence type="ECO:0000313" key="3">
    <source>
        <dbReference type="EMBL" id="UNK44322.1"/>
    </source>
</evidence>
<feature type="compositionally biased region" description="Low complexity" evidence="2">
    <location>
        <begin position="9"/>
        <end position="110"/>
    </location>
</feature>
<proteinExistence type="predicted"/>
<evidence type="ECO:0000313" key="4">
    <source>
        <dbReference type="Proteomes" id="UP000829069"/>
    </source>
</evidence>
<dbReference type="InterPro" id="IPR007139">
    <property type="entry name" value="DUF349"/>
</dbReference>
<dbReference type="EMBL" id="CP093326">
    <property type="protein sequence ID" value="UNK44322.1"/>
    <property type="molecule type" value="Genomic_DNA"/>
</dbReference>
<organism evidence="3 4">
    <name type="scientific">Arthrobacter sulfonylureivorans</name>
    <dbReference type="NCBI Taxonomy" id="2486855"/>
    <lineage>
        <taxon>Bacteria</taxon>
        <taxon>Bacillati</taxon>
        <taxon>Actinomycetota</taxon>
        <taxon>Actinomycetes</taxon>
        <taxon>Micrococcales</taxon>
        <taxon>Micrococcaceae</taxon>
        <taxon>Arthrobacter</taxon>
    </lineage>
</organism>
<name>A0ABY3W2Q7_9MICC</name>
<keyword evidence="4" id="KW-1185">Reference proteome</keyword>
<dbReference type="Pfam" id="PF03993">
    <property type="entry name" value="DUF349"/>
    <property type="match status" value="3"/>
</dbReference>
<gene>
    <name evidence="3" type="ORF">MNQ99_09900</name>
</gene>
<feature type="region of interest" description="Disordered" evidence="2">
    <location>
        <begin position="1"/>
        <end position="142"/>
    </location>
</feature>
<accession>A0ABY3W2Q7</accession>
<sequence>MTPSQQSDETAPTTETEQAAAAPAPAEQPQAEQAPSEQPQAEQAPSEQPQAEQAPSEQAPAEQPQAEPAQTDQAQEAAEAVAPETATAEQQASSDAAQAVPDASAGAPSPAAKPTPRPMPGPKPTPAAMPGKSAGAPAQQVIPAPTVASTPLSEASKWARVTDDGHVFLLIDGQEHPVGQYPDTSKDEALAYFVRKYDDVAAQAALLEQRVEAKAPSTDMHKTLEHLKAQTAERHMVGDVPALEARLEALGTAISELQKAEKAGQEAQRAAELAAREAIVAEAEEIAGKEPSSVQWKTSSARMNELFDAWKSAQKNGVRLGRSTEDALWKRFRSARTVFDRHRRAFFSQLDSDNAAAKAAKEALITRAEELSSSTDWGHTAAEYRKLMDDWKASKRASRKDDDALWTRFRAAQDKFFAARQSANEAIDQEFSANLAVKEALVAEAQALLPVTDLAAAKKSLQSIRDRWEEAGKVPRGDMQRIDAGLRKVEDAVKSAEDDHWRRTNPETKARTNSALSQLESAIAGLEDDLAEAERAGDQRRITAAREALDARRQWLDTLQRSAEDFS</sequence>